<feature type="domain" description="CRAL-TRIO" evidence="1">
    <location>
        <begin position="61"/>
        <end position="221"/>
    </location>
</feature>
<evidence type="ECO:0000313" key="2">
    <source>
        <dbReference type="EMBL" id="CAK83506.1"/>
    </source>
</evidence>
<dbReference type="Pfam" id="PF00650">
    <property type="entry name" value="CRAL_TRIO"/>
    <property type="match status" value="1"/>
</dbReference>
<gene>
    <name evidence="2" type="ORF">GSPATT00017835001</name>
</gene>
<dbReference type="PROSITE" id="PS50191">
    <property type="entry name" value="CRAL_TRIO"/>
    <property type="match status" value="1"/>
</dbReference>
<reference evidence="2 3" key="1">
    <citation type="journal article" date="2006" name="Nature">
        <title>Global trends of whole-genome duplications revealed by the ciliate Paramecium tetraurelia.</title>
        <authorList>
            <consortium name="Genoscope"/>
            <person name="Aury J.-M."/>
            <person name="Jaillon O."/>
            <person name="Duret L."/>
            <person name="Noel B."/>
            <person name="Jubin C."/>
            <person name="Porcel B.M."/>
            <person name="Segurens B."/>
            <person name="Daubin V."/>
            <person name="Anthouard V."/>
            <person name="Aiach N."/>
            <person name="Arnaiz O."/>
            <person name="Billaut A."/>
            <person name="Beisson J."/>
            <person name="Blanc I."/>
            <person name="Bouhouche K."/>
            <person name="Camara F."/>
            <person name="Duharcourt S."/>
            <person name="Guigo R."/>
            <person name="Gogendeau D."/>
            <person name="Katinka M."/>
            <person name="Keller A.-M."/>
            <person name="Kissmehl R."/>
            <person name="Klotz C."/>
            <person name="Koll F."/>
            <person name="Le Moue A."/>
            <person name="Lepere C."/>
            <person name="Malinsky S."/>
            <person name="Nowacki M."/>
            <person name="Nowak J.K."/>
            <person name="Plattner H."/>
            <person name="Poulain J."/>
            <person name="Ruiz F."/>
            <person name="Serrano V."/>
            <person name="Zagulski M."/>
            <person name="Dessen P."/>
            <person name="Betermier M."/>
            <person name="Weissenbach J."/>
            <person name="Scarpelli C."/>
            <person name="Schachter V."/>
            <person name="Sperling L."/>
            <person name="Meyer E."/>
            <person name="Cohen J."/>
            <person name="Wincker P."/>
        </authorList>
    </citation>
    <scope>NUCLEOTIDE SEQUENCE [LARGE SCALE GENOMIC DNA]</scope>
    <source>
        <strain evidence="2 3">Stock d4-2</strain>
    </source>
</reference>
<dbReference type="GeneID" id="5036688"/>
<dbReference type="Proteomes" id="UP000000600">
    <property type="component" value="Unassembled WGS sequence"/>
</dbReference>
<dbReference type="AlphaFoldDB" id="A0DKD9"/>
<proteinExistence type="predicted"/>
<dbReference type="InterPro" id="IPR036273">
    <property type="entry name" value="CRAL/TRIO_N_dom_sf"/>
</dbReference>
<protein>
    <recommendedName>
        <fullName evidence="1">CRAL-TRIO domain-containing protein</fullName>
    </recommendedName>
</protein>
<organism evidence="2 3">
    <name type="scientific">Paramecium tetraurelia</name>
    <dbReference type="NCBI Taxonomy" id="5888"/>
    <lineage>
        <taxon>Eukaryota</taxon>
        <taxon>Sar</taxon>
        <taxon>Alveolata</taxon>
        <taxon>Ciliophora</taxon>
        <taxon>Intramacronucleata</taxon>
        <taxon>Oligohymenophorea</taxon>
        <taxon>Peniculida</taxon>
        <taxon>Parameciidae</taxon>
        <taxon>Paramecium</taxon>
    </lineage>
</organism>
<dbReference type="Gene3D" id="3.40.525.10">
    <property type="entry name" value="CRAL-TRIO lipid binding domain"/>
    <property type="match status" value="1"/>
</dbReference>
<dbReference type="CDD" id="cd00170">
    <property type="entry name" value="SEC14"/>
    <property type="match status" value="1"/>
</dbReference>
<dbReference type="OrthoDB" id="75724at2759"/>
<dbReference type="InParanoid" id="A0DKD9"/>
<dbReference type="PANTHER" id="PTHR46818:SF1">
    <property type="entry name" value="CHROMOSOME UNDETERMINED SCAFFOLD_125, WHOLE GENOME SHOTGUN SEQUENCE"/>
    <property type="match status" value="1"/>
</dbReference>
<dbReference type="SUPFAM" id="SSF52087">
    <property type="entry name" value="CRAL/TRIO domain"/>
    <property type="match status" value="1"/>
</dbReference>
<dbReference type="EMBL" id="CT868474">
    <property type="protein sequence ID" value="CAK83506.1"/>
    <property type="molecule type" value="Genomic_DNA"/>
</dbReference>
<name>A0DKD9_PARTE</name>
<dbReference type="RefSeq" id="XP_001450903.1">
    <property type="nucleotide sequence ID" value="XM_001450866.2"/>
</dbReference>
<accession>A0DKD9</accession>
<keyword evidence="3" id="KW-1185">Reference proteome</keyword>
<dbReference type="InterPro" id="IPR001251">
    <property type="entry name" value="CRAL-TRIO_dom"/>
</dbReference>
<dbReference type="HOGENOM" id="CLU_058726_1_0_1"/>
<dbReference type="KEGG" id="ptm:GSPATT00017835001"/>
<sequence>MEILKQFEAYLISKRFMPKWTEPQLLRMLYATKFKFEKTYAAIQAYIQWRNQAFPLKENQETTKFLSSGSIYLHGRDNRFRPIIVVNAIKLAAQKNIDITLDSMTIFLEHVLSNYMLPGQIENWVVVMDLGGLGITSLPRQQLQRVLDYLQNNYRSRMHKCYVINCPSTITFSWNIVKGFLEEITVRKISFEKSSIPTGLFEHCHKSQVEQKYGGISLNIDNKFWPPHEISEQYFLPTDNITDILISKQQYNQLYQFGKLSKNRLCKELLEDMRQSLQNTNTEQHLDKKMKEEVPDPEEEQQVINDLIQNNQGFYKPRVEESFDMPLCETKIQLPFNFIAHKKMLKY</sequence>
<dbReference type="InterPro" id="IPR036865">
    <property type="entry name" value="CRAL-TRIO_dom_sf"/>
</dbReference>
<dbReference type="SUPFAM" id="SSF46938">
    <property type="entry name" value="CRAL/TRIO N-terminal domain"/>
    <property type="match status" value="1"/>
</dbReference>
<dbReference type="eggNOG" id="KOG1471">
    <property type="taxonomic scope" value="Eukaryota"/>
</dbReference>
<dbReference type="STRING" id="5888.A0DKD9"/>
<evidence type="ECO:0000313" key="3">
    <source>
        <dbReference type="Proteomes" id="UP000000600"/>
    </source>
</evidence>
<evidence type="ECO:0000259" key="1">
    <source>
        <dbReference type="PROSITE" id="PS50191"/>
    </source>
</evidence>
<dbReference type="SMART" id="SM00516">
    <property type="entry name" value="SEC14"/>
    <property type="match status" value="1"/>
</dbReference>
<dbReference type="PANTHER" id="PTHR46818">
    <property type="entry name" value="DOMAIN-CONTAINING PROTEIN, PUTATIVE-RELATED"/>
    <property type="match status" value="1"/>
</dbReference>